<dbReference type="Proteomes" id="UP000054560">
    <property type="component" value="Unassembled WGS sequence"/>
</dbReference>
<evidence type="ECO:0000256" key="8">
    <source>
        <dbReference type="ARBA" id="ARBA00039444"/>
    </source>
</evidence>
<dbReference type="InterPro" id="IPR008914">
    <property type="entry name" value="PEBP"/>
</dbReference>
<evidence type="ECO:0000256" key="3">
    <source>
        <dbReference type="ARBA" id="ARBA00022980"/>
    </source>
</evidence>
<feature type="region of interest" description="Disordered" evidence="10">
    <location>
        <begin position="185"/>
        <end position="217"/>
    </location>
</feature>
<keyword evidence="4" id="KW-0175">Coiled coil</keyword>
<evidence type="ECO:0000256" key="7">
    <source>
        <dbReference type="ARBA" id="ARBA00038016"/>
    </source>
</evidence>
<dbReference type="PANTHER" id="PTHR11362">
    <property type="entry name" value="PHOSPHATIDYLETHANOLAMINE-BINDING PROTEIN"/>
    <property type="match status" value="1"/>
</dbReference>
<dbReference type="Pfam" id="PF01161">
    <property type="entry name" value="PBP"/>
    <property type="match status" value="1"/>
</dbReference>
<dbReference type="InterPro" id="IPR036610">
    <property type="entry name" value="PEBP-like_sf"/>
</dbReference>
<gene>
    <name evidence="11" type="ORF">SARC_05583</name>
</gene>
<dbReference type="RefSeq" id="XP_014156033.1">
    <property type="nucleotide sequence ID" value="XM_014300558.1"/>
</dbReference>
<evidence type="ECO:0000313" key="11">
    <source>
        <dbReference type="EMBL" id="KNC82131.1"/>
    </source>
</evidence>
<accession>A0A0L0FZZ0</accession>
<dbReference type="GO" id="GO:0005762">
    <property type="term" value="C:mitochondrial large ribosomal subunit"/>
    <property type="evidence" value="ECO:0007669"/>
    <property type="project" value="TreeGrafter"/>
</dbReference>
<evidence type="ECO:0000256" key="6">
    <source>
        <dbReference type="ARBA" id="ARBA00023274"/>
    </source>
</evidence>
<name>A0A0L0FZZ0_9EUKA</name>
<dbReference type="OrthoDB" id="2153661at2759"/>
<organism evidence="11 12">
    <name type="scientific">Sphaeroforma arctica JP610</name>
    <dbReference type="NCBI Taxonomy" id="667725"/>
    <lineage>
        <taxon>Eukaryota</taxon>
        <taxon>Ichthyosporea</taxon>
        <taxon>Ichthyophonida</taxon>
        <taxon>Sphaeroforma</taxon>
    </lineage>
</organism>
<reference evidence="11 12" key="1">
    <citation type="submission" date="2011-02" db="EMBL/GenBank/DDBJ databases">
        <title>The Genome Sequence of Sphaeroforma arctica JP610.</title>
        <authorList>
            <consortium name="The Broad Institute Genome Sequencing Platform"/>
            <person name="Russ C."/>
            <person name="Cuomo C."/>
            <person name="Young S.K."/>
            <person name="Zeng Q."/>
            <person name="Gargeya S."/>
            <person name="Alvarado L."/>
            <person name="Berlin A."/>
            <person name="Chapman S.B."/>
            <person name="Chen Z."/>
            <person name="Freedman E."/>
            <person name="Gellesch M."/>
            <person name="Goldberg J."/>
            <person name="Griggs A."/>
            <person name="Gujja S."/>
            <person name="Heilman E."/>
            <person name="Heiman D."/>
            <person name="Howarth C."/>
            <person name="Mehta T."/>
            <person name="Neiman D."/>
            <person name="Pearson M."/>
            <person name="Roberts A."/>
            <person name="Saif S."/>
            <person name="Shea T."/>
            <person name="Shenoy N."/>
            <person name="Sisk P."/>
            <person name="Stolte C."/>
            <person name="Sykes S."/>
            <person name="White J."/>
            <person name="Yandava C."/>
            <person name="Burger G."/>
            <person name="Gray M.W."/>
            <person name="Holland P.W.H."/>
            <person name="King N."/>
            <person name="Lang F.B.F."/>
            <person name="Roger A.J."/>
            <person name="Ruiz-Trillo I."/>
            <person name="Haas B."/>
            <person name="Nusbaum C."/>
            <person name="Birren B."/>
        </authorList>
    </citation>
    <scope>NUCLEOTIDE SEQUENCE [LARGE SCALE GENOMIC DNA]</scope>
    <source>
        <strain evidence="11 12">JP610</strain>
    </source>
</reference>
<keyword evidence="2" id="KW-0809">Transit peptide</keyword>
<dbReference type="CDD" id="cd00866">
    <property type="entry name" value="PEBP_euk"/>
    <property type="match status" value="1"/>
</dbReference>
<comment type="subcellular location">
    <subcellularLocation>
        <location evidence="1">Mitochondrion</location>
    </subcellularLocation>
</comment>
<proteinExistence type="inferred from homology"/>
<dbReference type="STRING" id="667725.A0A0L0FZZ0"/>
<feature type="compositionally biased region" description="Basic and acidic residues" evidence="10">
    <location>
        <begin position="202"/>
        <end position="214"/>
    </location>
</feature>
<evidence type="ECO:0000256" key="9">
    <source>
        <dbReference type="ARBA" id="ARBA00041206"/>
    </source>
</evidence>
<dbReference type="InterPro" id="IPR035810">
    <property type="entry name" value="PEBP_euk"/>
</dbReference>
<evidence type="ECO:0000256" key="4">
    <source>
        <dbReference type="ARBA" id="ARBA00023054"/>
    </source>
</evidence>
<dbReference type="eggNOG" id="KOG3346">
    <property type="taxonomic scope" value="Eukaryota"/>
</dbReference>
<keyword evidence="12" id="KW-1185">Reference proteome</keyword>
<evidence type="ECO:0000313" key="12">
    <source>
        <dbReference type="Proteomes" id="UP000054560"/>
    </source>
</evidence>
<dbReference type="SUPFAM" id="SSF49777">
    <property type="entry name" value="PEBP-like"/>
    <property type="match status" value="1"/>
</dbReference>
<comment type="similarity">
    <text evidence="7">Belongs to the phosphatidylethanolamine-binding protein family. Mitochondrion-specific ribosomal protein mL38 subfamily.</text>
</comment>
<dbReference type="PANTHER" id="PTHR11362:SF133">
    <property type="entry name" value="LARGE RIBOSOMAL SUBUNIT PROTEIN ML38"/>
    <property type="match status" value="1"/>
</dbReference>
<evidence type="ECO:0000256" key="2">
    <source>
        <dbReference type="ARBA" id="ARBA00022946"/>
    </source>
</evidence>
<keyword evidence="6" id="KW-0687">Ribonucleoprotein</keyword>
<dbReference type="Gene3D" id="3.90.280.10">
    <property type="entry name" value="PEBP-like"/>
    <property type="match status" value="1"/>
</dbReference>
<dbReference type="EMBL" id="KQ241957">
    <property type="protein sequence ID" value="KNC82131.1"/>
    <property type="molecule type" value="Genomic_DNA"/>
</dbReference>
<evidence type="ECO:0000256" key="5">
    <source>
        <dbReference type="ARBA" id="ARBA00023128"/>
    </source>
</evidence>
<dbReference type="GeneID" id="25906087"/>
<protein>
    <recommendedName>
        <fullName evidence="8">Large ribosomal subunit protein mL38</fullName>
    </recommendedName>
    <alternativeName>
        <fullName evidence="9">39S ribosomal protein L38, mitochondrial</fullName>
    </alternativeName>
</protein>
<keyword evidence="3" id="KW-0689">Ribosomal protein</keyword>
<sequence>MLRLNHMRARGGLRIVRDASSRVCGTPSIHAIPHRFSSTNTDVADASAPETHPLYEEQDKLLQPRHLLQAAARKKDWFDLLARREADPSLERNARLGLERVHLPDVAGMTEEEVYANYDGFISGTPLRVVVKHAGLFDHMFDEVHLKRLRRLLRISYGPTGDAAKVTASAEASVAETLDTKVVQEPIEDDKKAQKKKKKKQQKEAKASEKDQKAAKVKPSIPAPIVFNTDNNVYYGNFLKPAHMQTAPKVAFEGKPDKLYTLVLSSPDANVYDDEKEALHWMVANIGESDITQGVEVCKYVPPTPPYGFGACRYVFALYEQAEPVPMATYTADMIPGLSSFSSREFMQSQKAALKGVAFFQCEYDESVSKTFAETVGLETEPAYEALE</sequence>
<evidence type="ECO:0000256" key="10">
    <source>
        <dbReference type="SAM" id="MobiDB-lite"/>
    </source>
</evidence>
<dbReference type="AlphaFoldDB" id="A0A0L0FZZ0"/>
<keyword evidence="5" id="KW-0496">Mitochondrion</keyword>
<evidence type="ECO:0000256" key="1">
    <source>
        <dbReference type="ARBA" id="ARBA00004173"/>
    </source>
</evidence>